<evidence type="ECO:0000256" key="4">
    <source>
        <dbReference type="ARBA" id="ARBA00023014"/>
    </source>
</evidence>
<keyword evidence="3" id="KW-0408">Iron</keyword>
<dbReference type="OrthoDB" id="1854625at2"/>
<dbReference type="AlphaFoldDB" id="D9R5Z7"/>
<organism evidence="6 7">
    <name type="scientific">Lacrimispora saccharolytica (strain ATCC 35040 / DSM 2544 / NRCC 2533 / WM1)</name>
    <name type="common">Clostridium saccharolyticum</name>
    <dbReference type="NCBI Taxonomy" id="610130"/>
    <lineage>
        <taxon>Bacteria</taxon>
        <taxon>Bacillati</taxon>
        <taxon>Bacillota</taxon>
        <taxon>Clostridia</taxon>
        <taxon>Lachnospirales</taxon>
        <taxon>Lachnospiraceae</taxon>
        <taxon>Lacrimispora</taxon>
    </lineage>
</organism>
<reference evidence="6" key="1">
    <citation type="submission" date="2010-07" db="EMBL/GenBank/DDBJ databases">
        <title>Complete sequence of Clostridium saccharolyticum WM1.</title>
        <authorList>
            <consortium name="US DOE Joint Genome Institute"/>
            <person name="Lucas S."/>
            <person name="Copeland A."/>
            <person name="Lapidus A."/>
            <person name="Cheng J.-F."/>
            <person name="Bruce D."/>
            <person name="Goodwin L."/>
            <person name="Pitluck S."/>
            <person name="Chertkov O."/>
            <person name="Detter J.C."/>
            <person name="Han C."/>
            <person name="Tapia R."/>
            <person name="Land M."/>
            <person name="Hauser L."/>
            <person name="Chang Y.-J."/>
            <person name="Jeffries C."/>
            <person name="Kyrpides N."/>
            <person name="Ivanova N."/>
            <person name="Mikhailova N."/>
            <person name="Mouttaki H."/>
            <person name="Lin L."/>
            <person name="Zhou J."/>
            <person name="Hemme C.L."/>
            <person name="Woyke T."/>
        </authorList>
    </citation>
    <scope>NUCLEOTIDE SEQUENCE [LARGE SCALE GENOMIC DNA]</scope>
    <source>
        <strain evidence="6">WM1</strain>
    </source>
</reference>
<dbReference type="InterPro" id="IPR058240">
    <property type="entry name" value="rSAM_sf"/>
</dbReference>
<evidence type="ECO:0000259" key="5">
    <source>
        <dbReference type="PROSITE" id="PS51918"/>
    </source>
</evidence>
<dbReference type="STRING" id="610130.Closa_0808"/>
<dbReference type="Gene3D" id="3.20.20.70">
    <property type="entry name" value="Aldolase class I"/>
    <property type="match status" value="1"/>
</dbReference>
<evidence type="ECO:0000313" key="7">
    <source>
        <dbReference type="Proteomes" id="UP000001662"/>
    </source>
</evidence>
<evidence type="ECO:0000256" key="3">
    <source>
        <dbReference type="ARBA" id="ARBA00023004"/>
    </source>
</evidence>
<dbReference type="SUPFAM" id="SSF102114">
    <property type="entry name" value="Radical SAM enzymes"/>
    <property type="match status" value="1"/>
</dbReference>
<dbReference type="HOGENOM" id="CLU_049322_0_0_9"/>
<dbReference type="InterPro" id="IPR050377">
    <property type="entry name" value="Radical_SAM_PqqE_MftC-like"/>
</dbReference>
<feature type="domain" description="Radical SAM core" evidence="5">
    <location>
        <begin position="87"/>
        <end position="296"/>
    </location>
</feature>
<dbReference type="EMBL" id="CP002109">
    <property type="protein sequence ID" value="ADL03431.1"/>
    <property type="molecule type" value="Genomic_DNA"/>
</dbReference>
<keyword evidence="7" id="KW-1185">Reference proteome</keyword>
<evidence type="ECO:0000256" key="2">
    <source>
        <dbReference type="ARBA" id="ARBA00022723"/>
    </source>
</evidence>
<evidence type="ECO:0000256" key="1">
    <source>
        <dbReference type="ARBA" id="ARBA00022691"/>
    </source>
</evidence>
<dbReference type="Proteomes" id="UP000001662">
    <property type="component" value="Chromosome"/>
</dbReference>
<dbReference type="InterPro" id="IPR013785">
    <property type="entry name" value="Aldolase_TIM"/>
</dbReference>
<dbReference type="SFLD" id="SFLDG01386">
    <property type="entry name" value="main_SPASM_domain-containing"/>
    <property type="match status" value="1"/>
</dbReference>
<dbReference type="InterPro" id="IPR007197">
    <property type="entry name" value="rSAM"/>
</dbReference>
<dbReference type="SFLD" id="SFLDS00029">
    <property type="entry name" value="Radical_SAM"/>
    <property type="match status" value="1"/>
</dbReference>
<sequence length="407" mass="47126">MFYTLNSNVYLVKGKARSCIYDLNSFKLYSVNDALAKKIELANIRGIEINAVDGDLKSIFDELARIGVLVLSETALPHGIDEIKSPDYGCVFAWIEITSRCNLRCLHCYNVSDAHCDVIMSLDNYKKVIDNLINMGVKKVQLIGGEPLFEKQFLKDMLEYTISKFSFIEIFTNGTLLSEEWFNYFSENNIHVALSVYSYSEDEHDKVTGMKGSWERTNKTIEELKKRDIAYRVCNVLMKNVSLGERHTDLYKLSNEKDIVRMSGRANFSLLSDELIRKKLITKQKFQEPIKRGFCSSLVSGHNCFRNKIYISADMKVFPCVMERRLMHCDIGNGKEITLDESIRNLNKDRIKECCDCEYRYACHDCRPNSLSGDIIEKPWYCTYNPLMGEWEDVDEFIVKLNQRWGN</sequence>
<dbReference type="GO" id="GO:0051536">
    <property type="term" value="F:iron-sulfur cluster binding"/>
    <property type="evidence" value="ECO:0007669"/>
    <property type="project" value="UniProtKB-KW"/>
</dbReference>
<name>D9R5Z7_LACSW</name>
<dbReference type="SFLD" id="SFLDG01067">
    <property type="entry name" value="SPASM/twitch_domain_containing"/>
    <property type="match status" value="1"/>
</dbReference>
<dbReference type="CDD" id="cd01335">
    <property type="entry name" value="Radical_SAM"/>
    <property type="match status" value="1"/>
</dbReference>
<dbReference type="KEGG" id="csh:Closa_0808"/>
<dbReference type="RefSeq" id="WP_013271526.1">
    <property type="nucleotide sequence ID" value="NC_014376.1"/>
</dbReference>
<dbReference type="PROSITE" id="PS51918">
    <property type="entry name" value="RADICAL_SAM"/>
    <property type="match status" value="1"/>
</dbReference>
<dbReference type="PANTHER" id="PTHR11228:SF7">
    <property type="entry name" value="PQQA PEPTIDE CYCLASE"/>
    <property type="match status" value="1"/>
</dbReference>
<dbReference type="GO" id="GO:0046872">
    <property type="term" value="F:metal ion binding"/>
    <property type="evidence" value="ECO:0007669"/>
    <property type="project" value="UniProtKB-KW"/>
</dbReference>
<dbReference type="GO" id="GO:0003824">
    <property type="term" value="F:catalytic activity"/>
    <property type="evidence" value="ECO:0007669"/>
    <property type="project" value="InterPro"/>
</dbReference>
<keyword evidence="1" id="KW-0949">S-adenosyl-L-methionine</keyword>
<dbReference type="Pfam" id="PF04055">
    <property type="entry name" value="Radical_SAM"/>
    <property type="match status" value="1"/>
</dbReference>
<dbReference type="eggNOG" id="COG0535">
    <property type="taxonomic scope" value="Bacteria"/>
</dbReference>
<dbReference type="PaxDb" id="610130-Closa_0808"/>
<dbReference type="PANTHER" id="PTHR11228">
    <property type="entry name" value="RADICAL SAM DOMAIN PROTEIN"/>
    <property type="match status" value="1"/>
</dbReference>
<accession>D9R5Z7</accession>
<gene>
    <name evidence="6" type="ordered locus">Closa_0808</name>
</gene>
<protein>
    <submittedName>
        <fullName evidence="6">Radical SAM domain protein</fullName>
    </submittedName>
</protein>
<keyword evidence="2" id="KW-0479">Metal-binding</keyword>
<proteinExistence type="predicted"/>
<keyword evidence="4" id="KW-0411">Iron-sulfur</keyword>
<evidence type="ECO:0000313" key="6">
    <source>
        <dbReference type="EMBL" id="ADL03431.1"/>
    </source>
</evidence>